<dbReference type="CDD" id="cd00397">
    <property type="entry name" value="DNA_BRE_C"/>
    <property type="match status" value="1"/>
</dbReference>
<dbReference type="InterPro" id="IPR011010">
    <property type="entry name" value="DNA_brk_join_enz"/>
</dbReference>
<dbReference type="Gene3D" id="1.10.443.10">
    <property type="entry name" value="Intergrase catalytic core"/>
    <property type="match status" value="1"/>
</dbReference>
<dbReference type="Pfam" id="PF00589">
    <property type="entry name" value="Phage_integrase"/>
    <property type="match status" value="1"/>
</dbReference>
<reference evidence="9 10" key="1">
    <citation type="submission" date="2019-06" db="EMBL/GenBank/DDBJ databases">
        <title>Genome sequence analysis of &gt;100 Bacillus licheniformis strains suggests intrinsic resistance to this species.</title>
        <authorList>
            <person name="Wels M."/>
            <person name="Siezen R.J."/>
            <person name="Johansen E."/>
            <person name="Stuer-Lauridsen B."/>
            <person name="Bjerre K."/>
            <person name="Nielsen B.K.K."/>
        </authorList>
    </citation>
    <scope>NUCLEOTIDE SEQUENCE [LARGE SCALE GENOMIC DNA]</scope>
    <source>
        <strain evidence="9 10">BAC-16736</strain>
    </source>
</reference>
<dbReference type="PANTHER" id="PTHR30349:SF41">
    <property type="entry name" value="INTEGRASE_RECOMBINASE PROTEIN MJ0367-RELATED"/>
    <property type="match status" value="1"/>
</dbReference>
<dbReference type="PROSITE" id="PS51898">
    <property type="entry name" value="TYR_RECOMBINASE"/>
    <property type="match status" value="1"/>
</dbReference>
<dbReference type="InterPro" id="IPR002104">
    <property type="entry name" value="Integrase_catalytic"/>
</dbReference>
<accession>A0A8B5YD56</accession>
<evidence type="ECO:0000256" key="2">
    <source>
        <dbReference type="ARBA" id="ARBA00022908"/>
    </source>
</evidence>
<name>A0A8B5YD56_BACLI</name>
<dbReference type="PROSITE" id="PS51900">
    <property type="entry name" value="CB"/>
    <property type="match status" value="1"/>
</dbReference>
<dbReference type="GO" id="GO:0006310">
    <property type="term" value="P:DNA recombination"/>
    <property type="evidence" value="ECO:0007669"/>
    <property type="project" value="UniProtKB-KW"/>
</dbReference>
<dbReference type="InterPro" id="IPR010998">
    <property type="entry name" value="Integrase_recombinase_N"/>
</dbReference>
<dbReference type="EMBL" id="NILC01000021">
    <property type="protein sequence ID" value="TWL28495.1"/>
    <property type="molecule type" value="Genomic_DNA"/>
</dbReference>
<evidence type="ECO:0000259" key="7">
    <source>
        <dbReference type="PROSITE" id="PS51900"/>
    </source>
</evidence>
<dbReference type="InterPro" id="IPR013762">
    <property type="entry name" value="Integrase-like_cat_sf"/>
</dbReference>
<dbReference type="SUPFAM" id="SSF56349">
    <property type="entry name" value="DNA breaking-rejoining enzymes"/>
    <property type="match status" value="1"/>
</dbReference>
<dbReference type="Proteomes" id="UP000435910">
    <property type="component" value="Unassembled WGS sequence"/>
</dbReference>
<evidence type="ECO:0000313" key="8">
    <source>
        <dbReference type="EMBL" id="QPR72520.1"/>
    </source>
</evidence>
<gene>
    <name evidence="9" type="ORF">CHCC16736_3097</name>
    <name evidence="8" type="ORF">I6G80_22395</name>
</gene>
<dbReference type="RefSeq" id="WP_017475016.1">
    <property type="nucleotide sequence ID" value="NZ_CP014781.1"/>
</dbReference>
<sequence>MSKRRSNRLNAREVDIAVEPIEYNTLTIDGAIKLFLADAKRKSLRKDTITYYHRENNHFRNWIVQQEKGDLISGIVRTDIDEYVDYLKESGRQNGSINTRLRSMRALFGYLEENKYIANNPMKKYPLLRERKGNIETFSLKQLRQLLNAPDKRTFTGLRDYTYMLLLLETGIRLSEAVGILVEDVKLSEGTIFIRETKNHFHRYVPIQARMKEQLRRYLKIRGTCETDHLFVTIDGTPMKRGALQKLVGKYGKKAKIKGVRCSPHTLRHTFAKMSVMNGAGVFELQKILGHSTMEMVRVYVNLYASDVYDRHKEFSPLNNL</sequence>
<dbReference type="InterPro" id="IPR044068">
    <property type="entry name" value="CB"/>
</dbReference>
<dbReference type="GO" id="GO:0003677">
    <property type="term" value="F:DNA binding"/>
    <property type="evidence" value="ECO:0007669"/>
    <property type="project" value="UniProtKB-UniRule"/>
</dbReference>
<proteinExistence type="inferred from homology"/>
<dbReference type="Gene3D" id="1.10.150.130">
    <property type="match status" value="1"/>
</dbReference>
<feature type="domain" description="Tyr recombinase" evidence="6">
    <location>
        <begin position="133"/>
        <end position="321"/>
    </location>
</feature>
<evidence type="ECO:0000256" key="1">
    <source>
        <dbReference type="ARBA" id="ARBA00008857"/>
    </source>
</evidence>
<dbReference type="EMBL" id="CP065647">
    <property type="protein sequence ID" value="QPR72520.1"/>
    <property type="molecule type" value="Genomic_DNA"/>
</dbReference>
<organism evidence="9 10">
    <name type="scientific">Bacillus licheniformis</name>
    <dbReference type="NCBI Taxonomy" id="1402"/>
    <lineage>
        <taxon>Bacteria</taxon>
        <taxon>Bacillati</taxon>
        <taxon>Bacillota</taxon>
        <taxon>Bacilli</taxon>
        <taxon>Bacillales</taxon>
        <taxon>Bacillaceae</taxon>
        <taxon>Bacillus</taxon>
    </lineage>
</organism>
<evidence type="ECO:0000256" key="4">
    <source>
        <dbReference type="ARBA" id="ARBA00023172"/>
    </source>
</evidence>
<dbReference type="Pfam" id="PF02899">
    <property type="entry name" value="Phage_int_SAM_1"/>
    <property type="match status" value="1"/>
</dbReference>
<keyword evidence="2" id="KW-0229">DNA integration</keyword>
<evidence type="ECO:0000259" key="6">
    <source>
        <dbReference type="PROSITE" id="PS51898"/>
    </source>
</evidence>
<comment type="similarity">
    <text evidence="1">Belongs to the 'phage' integrase family.</text>
</comment>
<keyword evidence="3 5" id="KW-0238">DNA-binding</keyword>
<evidence type="ECO:0000256" key="5">
    <source>
        <dbReference type="PROSITE-ProRule" id="PRU01248"/>
    </source>
</evidence>
<dbReference type="AlphaFoldDB" id="A0A8B5YD56"/>
<dbReference type="InterPro" id="IPR004107">
    <property type="entry name" value="Integrase_SAM-like_N"/>
</dbReference>
<protein>
    <submittedName>
        <fullName evidence="9">Tyrosine recombinase XerD</fullName>
    </submittedName>
    <submittedName>
        <fullName evidence="8">Tyrosine-type recombinase/integrase</fullName>
    </submittedName>
</protein>
<keyword evidence="4" id="KW-0233">DNA recombination</keyword>
<dbReference type="GO" id="GO:0015074">
    <property type="term" value="P:DNA integration"/>
    <property type="evidence" value="ECO:0007669"/>
    <property type="project" value="UniProtKB-KW"/>
</dbReference>
<dbReference type="PANTHER" id="PTHR30349">
    <property type="entry name" value="PHAGE INTEGRASE-RELATED"/>
    <property type="match status" value="1"/>
</dbReference>
<dbReference type="InterPro" id="IPR050090">
    <property type="entry name" value="Tyrosine_recombinase_XerCD"/>
</dbReference>
<evidence type="ECO:0000256" key="3">
    <source>
        <dbReference type="ARBA" id="ARBA00023125"/>
    </source>
</evidence>
<evidence type="ECO:0000313" key="11">
    <source>
        <dbReference type="Proteomes" id="UP000595038"/>
    </source>
</evidence>
<feature type="domain" description="Core-binding (CB)" evidence="7">
    <location>
        <begin position="26"/>
        <end position="112"/>
    </location>
</feature>
<evidence type="ECO:0000313" key="10">
    <source>
        <dbReference type="Proteomes" id="UP000435910"/>
    </source>
</evidence>
<dbReference type="Proteomes" id="UP000595038">
    <property type="component" value="Chromosome"/>
</dbReference>
<reference evidence="8 11" key="2">
    <citation type="submission" date="2020-12" db="EMBL/GenBank/DDBJ databases">
        <title>FDA dAtabase for Regulatory Grade micrObial Sequences (FDA-ARGOS): Supporting development and validation of Infectious Disease Dx tests.</title>
        <authorList>
            <person name="Nelson B."/>
            <person name="Plummer A."/>
            <person name="Tallon L."/>
            <person name="Sadzewicz L."/>
            <person name="Zhao X."/>
            <person name="Boylan J."/>
            <person name="Ott S."/>
            <person name="Bowen H."/>
            <person name="Vavikolanu K."/>
            <person name="Mehta A."/>
            <person name="Aluvathingal J."/>
            <person name="Nadendla S."/>
            <person name="Myers T."/>
            <person name="Yan Y."/>
            <person name="Sichtig H."/>
        </authorList>
    </citation>
    <scope>NUCLEOTIDE SEQUENCE [LARGE SCALE GENOMIC DNA]</scope>
    <source>
        <strain evidence="8 11">FDAARGOS_923</strain>
    </source>
</reference>
<evidence type="ECO:0000313" key="9">
    <source>
        <dbReference type="EMBL" id="TWL28495.1"/>
    </source>
</evidence>